<organism evidence="3 4">
    <name type="scientific">Sphagnum troendelagicum</name>
    <dbReference type="NCBI Taxonomy" id="128251"/>
    <lineage>
        <taxon>Eukaryota</taxon>
        <taxon>Viridiplantae</taxon>
        <taxon>Streptophyta</taxon>
        <taxon>Embryophyta</taxon>
        <taxon>Bryophyta</taxon>
        <taxon>Sphagnophytina</taxon>
        <taxon>Sphagnopsida</taxon>
        <taxon>Sphagnales</taxon>
        <taxon>Sphagnaceae</taxon>
        <taxon>Sphagnum</taxon>
    </lineage>
</organism>
<dbReference type="InterPro" id="IPR001943">
    <property type="entry name" value="UVR_dom"/>
</dbReference>
<reference evidence="3" key="1">
    <citation type="submission" date="2024-02" db="EMBL/GenBank/DDBJ databases">
        <authorList>
            <consortium name="ELIXIR-Norway"/>
            <consortium name="Elixir Norway"/>
        </authorList>
    </citation>
    <scope>NUCLEOTIDE SEQUENCE</scope>
</reference>
<dbReference type="Gene3D" id="2.30.30.390">
    <property type="entry name" value="Hemimethylated DNA-binding domain"/>
    <property type="match status" value="1"/>
</dbReference>
<sequence length="355" mass="39977">MIVSSPSFVTCHRIPLAGNLNQIILNPASSCIHIGLNNSEPRIRIADYGSQIALRFVGSVHRSQFNTDMRVHSSRIRQSFLCLAAQSGDGDREVEGITRRKPIAERSESANEELLLFFFQLDLTTRLQRALNQDAYEVAQQLREKIAEVEQEVARQRAAKMGSASSKDEAQDKAITLLQLKSELQKLIEEEDYTRAATVRNKITALEAESLAAQAKALVFQQLNFQFRLGQKIRHKIHGYRGVVCGMDPLCCESSNWADAAGVNELPRGPNQPFYQVLVDVREEPSLMVSYVAEENLCCPEEPDLDTFDHPYVYFLFYGMDGAGDFIVCKQLREKYNQPRHELPHEEDGDAPSSA</sequence>
<dbReference type="SMART" id="SM00992">
    <property type="entry name" value="YccV-like"/>
    <property type="match status" value="1"/>
</dbReference>
<dbReference type="NCBIfam" id="TIGR02097">
    <property type="entry name" value="yccV"/>
    <property type="match status" value="1"/>
</dbReference>
<dbReference type="Pfam" id="PF02151">
    <property type="entry name" value="UVR"/>
    <property type="match status" value="1"/>
</dbReference>
<keyword evidence="1" id="KW-0175">Coiled coil</keyword>
<dbReference type="SUPFAM" id="SSF141255">
    <property type="entry name" value="YccV-like"/>
    <property type="match status" value="1"/>
</dbReference>
<gene>
    <name evidence="3" type="ORF">CSSPTR1EN2_LOCUS11772</name>
</gene>
<dbReference type="InterPro" id="IPR036623">
    <property type="entry name" value="Hemimethylated_DNA-bd_sf"/>
</dbReference>
<feature type="domain" description="Hemimethylated DNA-binding" evidence="2">
    <location>
        <begin position="224"/>
        <end position="330"/>
    </location>
</feature>
<dbReference type="Pfam" id="PF08755">
    <property type="entry name" value="YccV-like"/>
    <property type="match status" value="1"/>
</dbReference>
<protein>
    <recommendedName>
        <fullName evidence="2">Hemimethylated DNA-binding domain-containing protein</fullName>
    </recommendedName>
</protein>
<dbReference type="EMBL" id="OZ019911">
    <property type="protein sequence ID" value="CAK9213509.1"/>
    <property type="molecule type" value="Genomic_DNA"/>
</dbReference>
<proteinExistence type="predicted"/>
<dbReference type="InterPro" id="IPR053189">
    <property type="entry name" value="Clp_protease_adapter_ClpF"/>
</dbReference>
<keyword evidence="4" id="KW-1185">Reference proteome</keyword>
<dbReference type="Proteomes" id="UP001497512">
    <property type="component" value="Chromosome 19"/>
</dbReference>
<feature type="coiled-coil region" evidence="1">
    <location>
        <begin position="132"/>
        <end position="190"/>
    </location>
</feature>
<evidence type="ECO:0000259" key="2">
    <source>
        <dbReference type="SMART" id="SM00992"/>
    </source>
</evidence>
<evidence type="ECO:0000256" key="1">
    <source>
        <dbReference type="SAM" id="Coils"/>
    </source>
</evidence>
<dbReference type="PANTHER" id="PTHR48439:SF1">
    <property type="entry name" value="HEMIMETHYLATED DNA-BINDING DOMAIN-CONTAINING PROTEIN"/>
    <property type="match status" value="1"/>
</dbReference>
<name>A0ABP0U6W0_9BRYO</name>
<evidence type="ECO:0000313" key="4">
    <source>
        <dbReference type="Proteomes" id="UP001497512"/>
    </source>
</evidence>
<accession>A0ABP0U6W0</accession>
<dbReference type="PANTHER" id="PTHR48439">
    <property type="entry name" value="HEMIMETHYLATED DNA-BINDING DOMAIN-CONTAINING PROTEIN"/>
    <property type="match status" value="1"/>
</dbReference>
<evidence type="ECO:0000313" key="3">
    <source>
        <dbReference type="EMBL" id="CAK9213509.1"/>
    </source>
</evidence>
<dbReference type="InterPro" id="IPR011722">
    <property type="entry name" value="Hemimethylated_DNA-bd_dom"/>
</dbReference>